<organism evidence="1 2">
    <name type="scientific">Streptomyces ziwulingensis</name>
    <dbReference type="NCBI Taxonomy" id="1045501"/>
    <lineage>
        <taxon>Bacteria</taxon>
        <taxon>Bacillati</taxon>
        <taxon>Actinomycetota</taxon>
        <taxon>Actinomycetes</taxon>
        <taxon>Kitasatosporales</taxon>
        <taxon>Streptomycetaceae</taxon>
        <taxon>Streptomyces</taxon>
    </lineage>
</organism>
<name>A0ABP9D1T4_9ACTN</name>
<dbReference type="EMBL" id="BAABIG010000089">
    <property type="protein sequence ID" value="GAA4824160.1"/>
    <property type="molecule type" value="Genomic_DNA"/>
</dbReference>
<sequence>MTPDQAAMVDFLRQQYADGIDRARSIGNMLITEGASRLGIPAGNAEEQARDDLRAAETRARFFDETVVPYLGTAGPTGRIADIQLRLLADEHRGAPDYREEWRP</sequence>
<reference evidence="2" key="1">
    <citation type="journal article" date="2019" name="Int. J. Syst. Evol. Microbiol.">
        <title>The Global Catalogue of Microorganisms (GCM) 10K type strain sequencing project: providing services to taxonomists for standard genome sequencing and annotation.</title>
        <authorList>
            <consortium name="The Broad Institute Genomics Platform"/>
            <consortium name="The Broad Institute Genome Sequencing Center for Infectious Disease"/>
            <person name="Wu L."/>
            <person name="Ma J."/>
        </authorList>
    </citation>
    <scope>NUCLEOTIDE SEQUENCE [LARGE SCALE GENOMIC DNA]</scope>
    <source>
        <strain evidence="2">JCM 18081</strain>
    </source>
</reference>
<gene>
    <name evidence="1" type="ORF">GCM10023220_67440</name>
</gene>
<dbReference type="Proteomes" id="UP001501265">
    <property type="component" value="Unassembled WGS sequence"/>
</dbReference>
<protein>
    <submittedName>
        <fullName evidence="1">Uncharacterized protein</fullName>
    </submittedName>
</protein>
<accession>A0ABP9D1T4</accession>
<dbReference type="RefSeq" id="WP_345624493.1">
    <property type="nucleotide sequence ID" value="NZ_BAABIG010000089.1"/>
</dbReference>
<proteinExistence type="predicted"/>
<keyword evidence="2" id="KW-1185">Reference proteome</keyword>
<comment type="caution">
    <text evidence="1">The sequence shown here is derived from an EMBL/GenBank/DDBJ whole genome shotgun (WGS) entry which is preliminary data.</text>
</comment>
<evidence type="ECO:0000313" key="2">
    <source>
        <dbReference type="Proteomes" id="UP001501265"/>
    </source>
</evidence>
<evidence type="ECO:0000313" key="1">
    <source>
        <dbReference type="EMBL" id="GAA4824160.1"/>
    </source>
</evidence>